<dbReference type="EMBL" id="CP095046">
    <property type="protein sequence ID" value="UOQ70053.1"/>
    <property type="molecule type" value="Genomic_DNA"/>
</dbReference>
<feature type="transmembrane region" description="Helical" evidence="1">
    <location>
        <begin position="86"/>
        <end position="106"/>
    </location>
</feature>
<keyword evidence="1" id="KW-1133">Transmembrane helix</keyword>
<feature type="transmembrane region" description="Helical" evidence="1">
    <location>
        <begin position="51"/>
        <end position="66"/>
    </location>
</feature>
<evidence type="ECO:0000313" key="3">
    <source>
        <dbReference type="Proteomes" id="UP000831796"/>
    </source>
</evidence>
<dbReference type="RefSeq" id="WP_244673477.1">
    <property type="nucleotide sequence ID" value="NZ_CP095046.1"/>
</dbReference>
<keyword evidence="1" id="KW-0472">Membrane</keyword>
<sequence length="107" mass="11927">MSKRPPKLQPQPLPPPPPPAGALFKARFLGYAVGLLPIFGMLLLFRRAGPQWVGLLLSAAGFYLSVQLQQSARKRFPYDFKNREEWLALGLYTALVLAVVVGISYWS</sequence>
<proteinExistence type="predicted"/>
<dbReference type="AlphaFoldDB" id="A0A8T9Q4M4"/>
<name>A0A8T9Q4M4_9BACT</name>
<accession>A0A8T9Q4M4</accession>
<dbReference type="Proteomes" id="UP000831796">
    <property type="component" value="Chromosome"/>
</dbReference>
<keyword evidence="3" id="KW-1185">Reference proteome</keyword>
<organism evidence="2 3">
    <name type="scientific">Hymenobacter cellulosilyticus</name>
    <dbReference type="NCBI Taxonomy" id="2932248"/>
    <lineage>
        <taxon>Bacteria</taxon>
        <taxon>Pseudomonadati</taxon>
        <taxon>Bacteroidota</taxon>
        <taxon>Cytophagia</taxon>
        <taxon>Cytophagales</taxon>
        <taxon>Hymenobacteraceae</taxon>
        <taxon>Hymenobacter</taxon>
    </lineage>
</organism>
<keyword evidence="1" id="KW-0812">Transmembrane</keyword>
<feature type="transmembrane region" description="Helical" evidence="1">
    <location>
        <begin position="28"/>
        <end position="45"/>
    </location>
</feature>
<evidence type="ECO:0000256" key="1">
    <source>
        <dbReference type="SAM" id="Phobius"/>
    </source>
</evidence>
<reference evidence="2" key="1">
    <citation type="submission" date="2022-04" db="EMBL/GenBank/DDBJ databases">
        <title>Hymenobacter sp. isolated from the air.</title>
        <authorList>
            <person name="Won M."/>
            <person name="Lee C.-M."/>
            <person name="Woen H.-Y."/>
            <person name="Kwon S.-W."/>
        </authorList>
    </citation>
    <scope>NUCLEOTIDE SEQUENCE</scope>
    <source>
        <strain evidence="2">5116S-3</strain>
    </source>
</reference>
<protein>
    <submittedName>
        <fullName evidence="2">Uncharacterized protein</fullName>
    </submittedName>
</protein>
<dbReference type="KEGG" id="hcu:MUN79_14820"/>
<gene>
    <name evidence="2" type="ORF">MUN79_14820</name>
</gene>
<evidence type="ECO:0000313" key="2">
    <source>
        <dbReference type="EMBL" id="UOQ70053.1"/>
    </source>
</evidence>